<dbReference type="PROSITE" id="PS50109">
    <property type="entry name" value="HIS_KIN"/>
    <property type="match status" value="1"/>
</dbReference>
<keyword evidence="5" id="KW-0808">Transferase</keyword>
<dbReference type="InterPro" id="IPR004358">
    <property type="entry name" value="Sig_transdc_His_kin-like_C"/>
</dbReference>
<dbReference type="InterPro" id="IPR005467">
    <property type="entry name" value="His_kinase_dom"/>
</dbReference>
<evidence type="ECO:0000256" key="10">
    <source>
        <dbReference type="ARBA" id="ARBA00023136"/>
    </source>
</evidence>
<evidence type="ECO:0000256" key="11">
    <source>
        <dbReference type="SAM" id="Phobius"/>
    </source>
</evidence>
<dbReference type="PANTHER" id="PTHR45436">
    <property type="entry name" value="SENSOR HISTIDINE KINASE YKOH"/>
    <property type="match status" value="1"/>
</dbReference>
<comment type="subcellular location">
    <subcellularLocation>
        <location evidence="2">Membrane</location>
    </subcellularLocation>
</comment>
<keyword evidence="4" id="KW-0597">Phosphoprotein</keyword>
<organism evidence="14 15">
    <name type="scientific">Roseateles aquatilis</name>
    <dbReference type="NCBI Taxonomy" id="431061"/>
    <lineage>
        <taxon>Bacteria</taxon>
        <taxon>Pseudomonadati</taxon>
        <taxon>Pseudomonadota</taxon>
        <taxon>Betaproteobacteria</taxon>
        <taxon>Burkholderiales</taxon>
        <taxon>Sphaerotilaceae</taxon>
        <taxon>Roseateles</taxon>
    </lineage>
</organism>
<dbReference type="CDD" id="cd00075">
    <property type="entry name" value="HATPase"/>
    <property type="match status" value="1"/>
</dbReference>
<feature type="transmembrane region" description="Helical" evidence="11">
    <location>
        <begin position="12"/>
        <end position="33"/>
    </location>
</feature>
<dbReference type="SMART" id="SM00388">
    <property type="entry name" value="HisKA"/>
    <property type="match status" value="1"/>
</dbReference>
<dbReference type="Proteomes" id="UP000197468">
    <property type="component" value="Unassembled WGS sequence"/>
</dbReference>
<protein>
    <recommendedName>
        <fullName evidence="3">histidine kinase</fullName>
        <ecNumber evidence="3">2.7.13.3</ecNumber>
    </recommendedName>
</protein>
<evidence type="ECO:0000256" key="2">
    <source>
        <dbReference type="ARBA" id="ARBA00004370"/>
    </source>
</evidence>
<dbReference type="Gene3D" id="3.30.565.10">
    <property type="entry name" value="Histidine kinase-like ATPase, C-terminal domain"/>
    <property type="match status" value="1"/>
</dbReference>
<dbReference type="SMART" id="SM00387">
    <property type="entry name" value="HATPase_c"/>
    <property type="match status" value="1"/>
</dbReference>
<dbReference type="InterPro" id="IPR050428">
    <property type="entry name" value="TCS_sensor_his_kinase"/>
</dbReference>
<dbReference type="SUPFAM" id="SSF47384">
    <property type="entry name" value="Homodimeric domain of signal transducing histidine kinase"/>
    <property type="match status" value="1"/>
</dbReference>
<feature type="domain" description="Histidine kinase" evidence="12">
    <location>
        <begin position="254"/>
        <end position="465"/>
    </location>
</feature>
<dbReference type="AlphaFoldDB" id="A0A246JJ55"/>
<accession>A0A246JJ55</accession>
<evidence type="ECO:0000256" key="3">
    <source>
        <dbReference type="ARBA" id="ARBA00012438"/>
    </source>
</evidence>
<dbReference type="Pfam" id="PF02518">
    <property type="entry name" value="HATPase_c"/>
    <property type="match status" value="1"/>
</dbReference>
<feature type="domain" description="HAMP" evidence="13">
    <location>
        <begin position="194"/>
        <end position="246"/>
    </location>
</feature>
<name>A0A246JJ55_9BURK</name>
<dbReference type="InterPro" id="IPR003661">
    <property type="entry name" value="HisK_dim/P_dom"/>
</dbReference>
<dbReference type="CDD" id="cd00082">
    <property type="entry name" value="HisKA"/>
    <property type="match status" value="1"/>
</dbReference>
<evidence type="ECO:0000256" key="9">
    <source>
        <dbReference type="ARBA" id="ARBA00023012"/>
    </source>
</evidence>
<reference evidence="14 15" key="1">
    <citation type="journal article" date="2008" name="Int. J. Syst. Evol. Microbiol.">
        <title>Description of Roseateles aquatilis sp. nov. and Roseateles terrae sp. nov., in the class Betaproteobacteria, and emended description of the genus Roseateles.</title>
        <authorList>
            <person name="Gomila M."/>
            <person name="Bowien B."/>
            <person name="Falsen E."/>
            <person name="Moore E.R."/>
            <person name="Lalucat J."/>
        </authorList>
    </citation>
    <scope>NUCLEOTIDE SEQUENCE [LARGE SCALE GENOMIC DNA]</scope>
    <source>
        <strain evidence="14 15">CCUG 48205</strain>
    </source>
</reference>
<dbReference type="SUPFAM" id="SSF55874">
    <property type="entry name" value="ATPase domain of HSP90 chaperone/DNA topoisomerase II/histidine kinase"/>
    <property type="match status" value="1"/>
</dbReference>
<keyword evidence="6 11" id="KW-0812">Transmembrane</keyword>
<gene>
    <name evidence="14" type="ORF">CDN99_08120</name>
</gene>
<dbReference type="InterPro" id="IPR036890">
    <property type="entry name" value="HATPase_C_sf"/>
</dbReference>
<comment type="catalytic activity">
    <reaction evidence="1">
        <text>ATP + protein L-histidine = ADP + protein N-phospho-L-histidine.</text>
        <dbReference type="EC" id="2.7.13.3"/>
    </reaction>
</comment>
<dbReference type="GO" id="GO:0005886">
    <property type="term" value="C:plasma membrane"/>
    <property type="evidence" value="ECO:0007669"/>
    <property type="project" value="TreeGrafter"/>
</dbReference>
<dbReference type="OrthoDB" id="8554694at2"/>
<evidence type="ECO:0000256" key="6">
    <source>
        <dbReference type="ARBA" id="ARBA00022692"/>
    </source>
</evidence>
<evidence type="ECO:0000259" key="12">
    <source>
        <dbReference type="PROSITE" id="PS50109"/>
    </source>
</evidence>
<dbReference type="InterPro" id="IPR036097">
    <property type="entry name" value="HisK_dim/P_sf"/>
</dbReference>
<keyword evidence="10 11" id="KW-0472">Membrane</keyword>
<evidence type="ECO:0000256" key="4">
    <source>
        <dbReference type="ARBA" id="ARBA00022553"/>
    </source>
</evidence>
<evidence type="ECO:0000256" key="5">
    <source>
        <dbReference type="ARBA" id="ARBA00022679"/>
    </source>
</evidence>
<proteinExistence type="predicted"/>
<dbReference type="EMBL" id="NIOF01000002">
    <property type="protein sequence ID" value="OWQ92289.1"/>
    <property type="molecule type" value="Genomic_DNA"/>
</dbReference>
<comment type="caution">
    <text evidence="14">The sequence shown here is derived from an EMBL/GenBank/DDBJ whole genome shotgun (WGS) entry which is preliminary data.</text>
</comment>
<dbReference type="InterPro" id="IPR003594">
    <property type="entry name" value="HATPase_dom"/>
</dbReference>
<dbReference type="PANTHER" id="PTHR45436:SF1">
    <property type="entry name" value="SENSOR PROTEIN QSEC"/>
    <property type="match status" value="1"/>
</dbReference>
<dbReference type="EC" id="2.7.13.3" evidence="3"/>
<sequence length="483" mass="52459">MRNTQPRSFKGRLLAWIIGPLALYLVIDTIALYTGALEAANAAYDRMLVTTAYSVGDGVRIEQGELAQPVPYASVEVHEAGYSSRLIYAIRTVDGKPLAGDFDLQAYRLPSKVNVDIVPSLLRIYEADYGRSRVRVAAVYQPLAPNPSYPGVIIQIAEPIEGRREVALGLLRGTLLRQFLLFLAVALTALFAVNGALKPLRELKSQLDDRHDTDLSPVTDQSRALELSQVVASLNSLMSRVGKLLSLQQRFVSDASHQLRTPLAVLKAQVQSGLRRDAPAITVLQEISHTVDRAVNLADKMLSLAKVEQIRGRGASEPCNVASIAQDVAIELSPLISEKNIEFSMDAEDIEVLGHPWMIAELLSNLMHNAIRHTPQDGQMGIRISQTSNFIAMTVWDTGIGISEEVREHLFEPFSATHESKGCGLGLAICAEIAKCLGGEIRLTNRVNGRVTTGLDASVLLPIEAADRTGAATPLKKASTPHG</sequence>
<evidence type="ECO:0000313" key="15">
    <source>
        <dbReference type="Proteomes" id="UP000197468"/>
    </source>
</evidence>
<feature type="transmembrane region" description="Helical" evidence="11">
    <location>
        <begin position="179"/>
        <end position="197"/>
    </location>
</feature>
<dbReference type="PROSITE" id="PS50885">
    <property type="entry name" value="HAMP"/>
    <property type="match status" value="1"/>
</dbReference>
<evidence type="ECO:0000256" key="7">
    <source>
        <dbReference type="ARBA" id="ARBA00022777"/>
    </source>
</evidence>
<dbReference type="RefSeq" id="WP_088384368.1">
    <property type="nucleotide sequence ID" value="NZ_NIOF01000002.1"/>
</dbReference>
<keyword evidence="9" id="KW-0902">Two-component regulatory system</keyword>
<dbReference type="Gene3D" id="1.10.287.130">
    <property type="match status" value="1"/>
</dbReference>
<dbReference type="PRINTS" id="PR00344">
    <property type="entry name" value="BCTRLSENSOR"/>
</dbReference>
<dbReference type="Pfam" id="PF08521">
    <property type="entry name" value="2CSK_N"/>
    <property type="match status" value="1"/>
</dbReference>
<dbReference type="InterPro" id="IPR013727">
    <property type="entry name" value="2CSK_N"/>
</dbReference>
<dbReference type="GO" id="GO:0000155">
    <property type="term" value="F:phosphorelay sensor kinase activity"/>
    <property type="evidence" value="ECO:0007669"/>
    <property type="project" value="InterPro"/>
</dbReference>
<keyword evidence="7" id="KW-0418">Kinase</keyword>
<dbReference type="InterPro" id="IPR003660">
    <property type="entry name" value="HAMP_dom"/>
</dbReference>
<evidence type="ECO:0000256" key="8">
    <source>
        <dbReference type="ARBA" id="ARBA00022989"/>
    </source>
</evidence>
<evidence type="ECO:0000259" key="13">
    <source>
        <dbReference type="PROSITE" id="PS50885"/>
    </source>
</evidence>
<evidence type="ECO:0000313" key="14">
    <source>
        <dbReference type="EMBL" id="OWQ92289.1"/>
    </source>
</evidence>
<evidence type="ECO:0000256" key="1">
    <source>
        <dbReference type="ARBA" id="ARBA00000085"/>
    </source>
</evidence>
<keyword evidence="8 11" id="KW-1133">Transmembrane helix</keyword>
<keyword evidence="15" id="KW-1185">Reference proteome</keyword>
<dbReference type="Pfam" id="PF00512">
    <property type="entry name" value="HisKA"/>
    <property type="match status" value="1"/>
</dbReference>